<keyword evidence="4" id="KW-0813">Transport</keyword>
<dbReference type="GO" id="GO:0015459">
    <property type="term" value="F:potassium channel regulator activity"/>
    <property type="evidence" value="ECO:0007669"/>
    <property type="project" value="TreeGrafter"/>
</dbReference>
<evidence type="ECO:0000256" key="2">
    <source>
        <dbReference type="ARBA" id="ARBA00023002"/>
    </source>
</evidence>
<proteinExistence type="predicted"/>
<dbReference type="AlphaFoldDB" id="A0A194QUY5"/>
<dbReference type="GO" id="GO:0008076">
    <property type="term" value="C:voltage-gated potassium channel complex"/>
    <property type="evidence" value="ECO:0007669"/>
    <property type="project" value="TreeGrafter"/>
</dbReference>
<evidence type="ECO:0000256" key="1">
    <source>
        <dbReference type="ARBA" id="ARBA00022857"/>
    </source>
</evidence>
<dbReference type="InParanoid" id="A0A194QUY5"/>
<keyword evidence="5" id="KW-1185">Reference proteome</keyword>
<reference evidence="4 5" key="1">
    <citation type="journal article" date="2015" name="Nat. Commun.">
        <title>Outbred genome sequencing and CRISPR/Cas9 gene editing in butterflies.</title>
        <authorList>
            <person name="Li X."/>
            <person name="Fan D."/>
            <person name="Zhang W."/>
            <person name="Liu G."/>
            <person name="Zhang L."/>
            <person name="Zhao L."/>
            <person name="Fang X."/>
            <person name="Chen L."/>
            <person name="Dong Y."/>
            <person name="Chen Y."/>
            <person name="Ding Y."/>
            <person name="Zhao R."/>
            <person name="Feng M."/>
            <person name="Zhu Y."/>
            <person name="Feng Y."/>
            <person name="Jiang X."/>
            <person name="Zhu D."/>
            <person name="Xiang H."/>
            <person name="Feng X."/>
            <person name="Li S."/>
            <person name="Wang J."/>
            <person name="Zhang G."/>
            <person name="Kronforst M.R."/>
            <person name="Wang W."/>
        </authorList>
    </citation>
    <scope>NUCLEOTIDE SEQUENCE [LARGE SCALE GENOMIC DNA]</scope>
    <source>
        <strain evidence="4">Ya'a_city_454_Pm</strain>
        <tissue evidence="4">Whole body</tissue>
    </source>
</reference>
<dbReference type="Proteomes" id="UP000053240">
    <property type="component" value="Unassembled WGS sequence"/>
</dbReference>
<organism evidence="4 5">
    <name type="scientific">Papilio machaon</name>
    <name type="common">Old World swallowtail butterfly</name>
    <dbReference type="NCBI Taxonomy" id="76193"/>
    <lineage>
        <taxon>Eukaryota</taxon>
        <taxon>Metazoa</taxon>
        <taxon>Ecdysozoa</taxon>
        <taxon>Arthropoda</taxon>
        <taxon>Hexapoda</taxon>
        <taxon>Insecta</taxon>
        <taxon>Pterygota</taxon>
        <taxon>Neoptera</taxon>
        <taxon>Endopterygota</taxon>
        <taxon>Lepidoptera</taxon>
        <taxon>Glossata</taxon>
        <taxon>Ditrysia</taxon>
        <taxon>Papilionoidea</taxon>
        <taxon>Papilionidae</taxon>
        <taxon>Papilioninae</taxon>
        <taxon>Papilio</taxon>
    </lineage>
</organism>
<feature type="region of interest" description="Disordered" evidence="3">
    <location>
        <begin position="78"/>
        <end position="119"/>
    </location>
</feature>
<dbReference type="EMBL" id="KQ461108">
    <property type="protein sequence ID" value="KPJ09343.1"/>
    <property type="molecule type" value="Genomic_DNA"/>
</dbReference>
<keyword evidence="4" id="KW-0406">Ion transport</keyword>
<evidence type="ECO:0000313" key="4">
    <source>
        <dbReference type="EMBL" id="KPJ09343.1"/>
    </source>
</evidence>
<dbReference type="GO" id="GO:0044325">
    <property type="term" value="F:transmembrane transporter binding"/>
    <property type="evidence" value="ECO:0007669"/>
    <property type="project" value="TreeGrafter"/>
</dbReference>
<accession>A0A194QUY5</accession>
<gene>
    <name evidence="4" type="ORF">RR48_15484</name>
</gene>
<dbReference type="PANTHER" id="PTHR43150">
    <property type="entry name" value="HYPERKINETIC, ISOFORM M"/>
    <property type="match status" value="1"/>
</dbReference>
<dbReference type="Gene3D" id="3.20.20.100">
    <property type="entry name" value="NADP-dependent oxidoreductase domain"/>
    <property type="match status" value="1"/>
</dbReference>
<name>A0A194QUY5_PAPMA</name>
<evidence type="ECO:0000256" key="3">
    <source>
        <dbReference type="SAM" id="MobiDB-lite"/>
    </source>
</evidence>
<evidence type="ECO:0000313" key="5">
    <source>
        <dbReference type="Proteomes" id="UP000053240"/>
    </source>
</evidence>
<dbReference type="GO" id="GO:1901379">
    <property type="term" value="P:regulation of potassium ion transmembrane transport"/>
    <property type="evidence" value="ECO:0007669"/>
    <property type="project" value="TreeGrafter"/>
</dbReference>
<dbReference type="STRING" id="76193.A0A194QUY5"/>
<keyword evidence="1" id="KW-0521">NADP</keyword>
<dbReference type="PANTHER" id="PTHR43150:SF2">
    <property type="entry name" value="HYPERKINETIC, ISOFORM M"/>
    <property type="match status" value="1"/>
</dbReference>
<dbReference type="InterPro" id="IPR005399">
    <property type="entry name" value="K_chnl_volt-dep_bsu_KCNAB-rel"/>
</dbReference>
<dbReference type="InterPro" id="IPR036812">
    <property type="entry name" value="NAD(P)_OxRdtase_dom_sf"/>
</dbReference>
<dbReference type="SUPFAM" id="SSF51430">
    <property type="entry name" value="NAD(P)-linked oxidoreductase"/>
    <property type="match status" value="1"/>
</dbReference>
<keyword evidence="4" id="KW-0407">Ion channel</keyword>
<keyword evidence="2" id="KW-0560">Oxidoreductase</keyword>
<sequence>MSQLAVAWCLKNEAVNCVLLGATSVDHFKHHIHALQIVPQLTPAVMAQVERLLGNKPQRPPMLSTLAMRSQQAGNTVRIDMPGGAASGAGTPKPEGEASAEGEASTPAKESGRSFCDIQ</sequence>
<dbReference type="GO" id="GO:0034220">
    <property type="term" value="P:monoatomic ion transmembrane transport"/>
    <property type="evidence" value="ECO:0007669"/>
    <property type="project" value="UniProtKB-KW"/>
</dbReference>
<dbReference type="GO" id="GO:0016491">
    <property type="term" value="F:oxidoreductase activity"/>
    <property type="evidence" value="ECO:0007669"/>
    <property type="project" value="UniProtKB-KW"/>
</dbReference>
<protein>
    <submittedName>
        <fullName evidence="4">Voltage-gated potassium channel subunit beta-2</fullName>
    </submittedName>
</protein>